<organism evidence="1">
    <name type="scientific">hydrothermal vent metagenome</name>
    <dbReference type="NCBI Taxonomy" id="652676"/>
    <lineage>
        <taxon>unclassified sequences</taxon>
        <taxon>metagenomes</taxon>
        <taxon>ecological metagenomes</taxon>
    </lineage>
</organism>
<feature type="non-terminal residue" evidence="1">
    <location>
        <position position="1"/>
    </location>
</feature>
<dbReference type="EMBL" id="UOEL01000135">
    <property type="protein sequence ID" value="VAW16759.1"/>
    <property type="molecule type" value="Genomic_DNA"/>
</dbReference>
<reference evidence="1" key="1">
    <citation type="submission" date="2018-06" db="EMBL/GenBank/DDBJ databases">
        <authorList>
            <person name="Zhirakovskaya E."/>
        </authorList>
    </citation>
    <scope>NUCLEOTIDE SEQUENCE</scope>
</reference>
<proteinExistence type="predicted"/>
<protein>
    <recommendedName>
        <fullName evidence="2">Outer membrane protein beta-barrel domain-containing protein</fullName>
    </recommendedName>
</protein>
<evidence type="ECO:0008006" key="2">
    <source>
        <dbReference type="Google" id="ProtNLM"/>
    </source>
</evidence>
<dbReference type="InterPro" id="IPR011250">
    <property type="entry name" value="OMP/PagP_B-barrel"/>
</dbReference>
<dbReference type="SUPFAM" id="SSF56925">
    <property type="entry name" value="OMPA-like"/>
    <property type="match status" value="1"/>
</dbReference>
<accession>A0A3B0TXC3</accession>
<dbReference type="AlphaFoldDB" id="A0A3B0TXC3"/>
<gene>
    <name evidence="1" type="ORF">MNBD_BACTEROID03-29</name>
</gene>
<name>A0A3B0TXC3_9ZZZZ</name>
<sequence>FDLSLGAGYDITDNFHVQARYAINLTNRNNTGFDQTSKLRWLFIGVGYRFNL</sequence>
<evidence type="ECO:0000313" key="1">
    <source>
        <dbReference type="EMBL" id="VAW16759.1"/>
    </source>
</evidence>